<accession>A0AAV7I1G6</accession>
<dbReference type="PANTHER" id="PTHR11475:SF109">
    <property type="entry name" value="CHORION PEROXIDASE-LIKE PROTEIN"/>
    <property type="match status" value="1"/>
</dbReference>
<dbReference type="InterPro" id="IPR037120">
    <property type="entry name" value="Haem_peroxidase_sf_animal"/>
</dbReference>
<dbReference type="AlphaFoldDB" id="A0AAV7I1G6"/>
<reference evidence="9 10" key="1">
    <citation type="journal article" date="2021" name="J. Hered.">
        <title>A chromosome-level genome assembly of the parasitoid wasp, Cotesia glomerata (Hymenoptera: Braconidae).</title>
        <authorList>
            <person name="Pinto B.J."/>
            <person name="Weis J.J."/>
            <person name="Gamble T."/>
            <person name="Ode P.J."/>
            <person name="Paul R."/>
            <person name="Zaspel J.M."/>
        </authorList>
    </citation>
    <scope>NUCLEOTIDE SEQUENCE [LARGE SCALE GENOMIC DNA]</scope>
    <source>
        <strain evidence="9">CgM1</strain>
    </source>
</reference>
<keyword evidence="6" id="KW-0560">Oxidoreductase</keyword>
<evidence type="ECO:0008006" key="11">
    <source>
        <dbReference type="Google" id="ProtNLM"/>
    </source>
</evidence>
<keyword evidence="5" id="KW-0732">Signal</keyword>
<dbReference type="PRINTS" id="PR00457">
    <property type="entry name" value="ANPEROXIDASE"/>
</dbReference>
<keyword evidence="10" id="KW-1185">Reference proteome</keyword>
<dbReference type="SUPFAM" id="SSF48113">
    <property type="entry name" value="Heme-dependent peroxidases"/>
    <property type="match status" value="1"/>
</dbReference>
<dbReference type="PANTHER" id="PTHR11475">
    <property type="entry name" value="OXIDASE/PEROXIDASE"/>
    <property type="match status" value="1"/>
</dbReference>
<sequence length="886" mass="101527">MNLVAYTYLLSNFILSTSNTLRLSRDVNSSLQINNRKNWDFKVYDEYTAMFLKNANFEEAENYGLQAMNFLFEIEEKKIFEKGLFLNSNHPAHYVAAFNYQTDEAKSFARVAYAALKGSRNLIEKFFNETLTNNLEWKSSALLTRQTAGFQERCPRKNKPSCPPASIKYRTADGRCNNLQHPWWGSAMSTMQRFLDPFYDDGVETIRRSMKSRQSLPSPREVSTMIHEDKNVPLTSVTHMLMQWGQFIDHDIIATAQSRGFNGTFPQCCRKQGTEFQPPELMHPDCLPIIVNSQDNFYGKLGVRCLEFVRSGPAPREDCGFGPREQLSQVTSFIDASMVYSSSVQQSNNLRVFRNGLLHYGEINSLKSTKAGSDNHCQRGSLSTNCFRAGDARLTEQPALTSLHIVLLRLHNKLATELTALNPHWSDEKLFQESRKIVGAVVQHITYREYLPILLGPQIIKIFGLDLKETGYYDDYDPALNPNIANSFATAAYRFGHSLVQHSFARYDGKHNLIFDNISIHDEFKHRENLLSPGSVDRLLLGLINQVSQRRDEFITKELTEHLFQFPNFPFGMDLASINIQRGRDHGLAPYVKWRKPCGLSAIRTWQDLEKILSAKTVRKLKSLYETLGDIDLYAGGLSEKPILGGIVGPTFACIIAQQFNHLRKGDRFWYENGNLDNSFTLAQINQIRQISLAKILCYTVDSIETVQPFVFLVADKLNNKRMSCKKFNHFNLIPWIDLRKSNQEHNNILHDINMDINHTNSRNQSRMFPRLKPKPVKANVNQKNNIVMKWPFGSSYENVTIIIENHVFNSPTVINNAIRGVPTDYSTNLAPHKDETGKKNHLPSLNQNLLSKFINFNNSKENSKSTSYIEDFYTDELPKPIKLKY</sequence>
<keyword evidence="8" id="KW-0479">Metal-binding</keyword>
<dbReference type="CDD" id="cd09823">
    <property type="entry name" value="peroxinectin_like"/>
    <property type="match status" value="1"/>
</dbReference>
<dbReference type="GO" id="GO:0004601">
    <property type="term" value="F:peroxidase activity"/>
    <property type="evidence" value="ECO:0007669"/>
    <property type="project" value="UniProtKB-KW"/>
</dbReference>
<protein>
    <recommendedName>
        <fullName evidence="11">Peroxidase</fullName>
    </recommendedName>
</protein>
<dbReference type="Gene3D" id="1.10.640.10">
    <property type="entry name" value="Haem peroxidase domain superfamily, animal type"/>
    <property type="match status" value="1"/>
</dbReference>
<gene>
    <name evidence="9" type="ORF">KQX54_014907</name>
</gene>
<dbReference type="GO" id="GO:0020037">
    <property type="term" value="F:heme binding"/>
    <property type="evidence" value="ECO:0007669"/>
    <property type="project" value="InterPro"/>
</dbReference>
<dbReference type="EMBL" id="JAHXZJ010002609">
    <property type="protein sequence ID" value="KAH0540236.1"/>
    <property type="molecule type" value="Genomic_DNA"/>
</dbReference>
<evidence type="ECO:0000256" key="4">
    <source>
        <dbReference type="ARBA" id="ARBA00022617"/>
    </source>
</evidence>
<evidence type="ECO:0000256" key="5">
    <source>
        <dbReference type="ARBA" id="ARBA00022729"/>
    </source>
</evidence>
<dbReference type="GO" id="GO:0006979">
    <property type="term" value="P:response to oxidative stress"/>
    <property type="evidence" value="ECO:0007669"/>
    <property type="project" value="InterPro"/>
</dbReference>
<keyword evidence="4 8" id="KW-0349">Heme</keyword>
<organism evidence="9 10">
    <name type="scientific">Cotesia glomerata</name>
    <name type="common">Lepidopteran parasitic wasp</name>
    <name type="synonym">Apanteles glomeratus</name>
    <dbReference type="NCBI Taxonomy" id="32391"/>
    <lineage>
        <taxon>Eukaryota</taxon>
        <taxon>Metazoa</taxon>
        <taxon>Ecdysozoa</taxon>
        <taxon>Arthropoda</taxon>
        <taxon>Hexapoda</taxon>
        <taxon>Insecta</taxon>
        <taxon>Pterygota</taxon>
        <taxon>Neoptera</taxon>
        <taxon>Endopterygota</taxon>
        <taxon>Hymenoptera</taxon>
        <taxon>Apocrita</taxon>
        <taxon>Ichneumonoidea</taxon>
        <taxon>Braconidae</taxon>
        <taxon>Microgastrinae</taxon>
        <taxon>Cotesia</taxon>
    </lineage>
</organism>
<evidence type="ECO:0000313" key="10">
    <source>
        <dbReference type="Proteomes" id="UP000826195"/>
    </source>
</evidence>
<dbReference type="Pfam" id="PF03098">
    <property type="entry name" value="An_peroxidase"/>
    <property type="match status" value="1"/>
</dbReference>
<dbReference type="PROSITE" id="PS50292">
    <property type="entry name" value="PEROXIDASE_3"/>
    <property type="match status" value="1"/>
</dbReference>
<keyword evidence="7 8" id="KW-0408">Iron</keyword>
<evidence type="ECO:0000256" key="8">
    <source>
        <dbReference type="PIRSR" id="PIRSR619791-2"/>
    </source>
</evidence>
<feature type="binding site" description="axial binding residue" evidence="8">
    <location>
        <position position="497"/>
    </location>
    <ligand>
        <name>heme b</name>
        <dbReference type="ChEBI" id="CHEBI:60344"/>
    </ligand>
    <ligandPart>
        <name>Fe</name>
        <dbReference type="ChEBI" id="CHEBI:18248"/>
    </ligandPart>
</feature>
<dbReference type="InterPro" id="IPR019791">
    <property type="entry name" value="Haem_peroxidase_animal"/>
</dbReference>
<evidence type="ECO:0000256" key="3">
    <source>
        <dbReference type="ARBA" id="ARBA00022559"/>
    </source>
</evidence>
<name>A0AAV7I1G6_COTGL</name>
<proteinExistence type="predicted"/>
<dbReference type="Proteomes" id="UP000826195">
    <property type="component" value="Unassembled WGS sequence"/>
</dbReference>
<evidence type="ECO:0000313" key="9">
    <source>
        <dbReference type="EMBL" id="KAH0540236.1"/>
    </source>
</evidence>
<evidence type="ECO:0000256" key="6">
    <source>
        <dbReference type="ARBA" id="ARBA00023002"/>
    </source>
</evidence>
<evidence type="ECO:0000256" key="7">
    <source>
        <dbReference type="ARBA" id="ARBA00023004"/>
    </source>
</evidence>
<keyword evidence="2" id="KW-0964">Secreted</keyword>
<evidence type="ECO:0000256" key="2">
    <source>
        <dbReference type="ARBA" id="ARBA00022525"/>
    </source>
</evidence>
<comment type="caution">
    <text evidence="9">The sequence shown here is derived from an EMBL/GenBank/DDBJ whole genome shotgun (WGS) entry which is preliminary data.</text>
</comment>
<dbReference type="GO" id="GO:0046872">
    <property type="term" value="F:metal ion binding"/>
    <property type="evidence" value="ECO:0007669"/>
    <property type="project" value="UniProtKB-KW"/>
</dbReference>
<dbReference type="InterPro" id="IPR010255">
    <property type="entry name" value="Haem_peroxidase_sf"/>
</dbReference>
<dbReference type="FunFam" id="1.10.640.10:FF:000003">
    <property type="entry name" value="chorion peroxidase"/>
    <property type="match status" value="1"/>
</dbReference>
<keyword evidence="3" id="KW-0575">Peroxidase</keyword>
<dbReference type="GO" id="GO:0005576">
    <property type="term" value="C:extracellular region"/>
    <property type="evidence" value="ECO:0007669"/>
    <property type="project" value="UniProtKB-SubCell"/>
</dbReference>
<evidence type="ECO:0000256" key="1">
    <source>
        <dbReference type="ARBA" id="ARBA00004613"/>
    </source>
</evidence>
<dbReference type="GO" id="GO:0022412">
    <property type="term" value="P:cellular process involved in reproduction in multicellular organism"/>
    <property type="evidence" value="ECO:0007669"/>
    <property type="project" value="UniProtKB-ARBA"/>
</dbReference>
<comment type="subcellular location">
    <subcellularLocation>
        <location evidence="1">Secreted</location>
    </subcellularLocation>
</comment>